<reference evidence="1" key="1">
    <citation type="submission" date="2018-05" db="EMBL/GenBank/DDBJ databases">
        <authorList>
            <person name="Lanie J.A."/>
            <person name="Ng W.-L."/>
            <person name="Kazmierczak K.M."/>
            <person name="Andrzejewski T.M."/>
            <person name="Davidsen T.M."/>
            <person name="Wayne K.J."/>
            <person name="Tettelin H."/>
            <person name="Glass J.I."/>
            <person name="Rusch D."/>
            <person name="Podicherti R."/>
            <person name="Tsui H.-C.T."/>
            <person name="Winkler M.E."/>
        </authorList>
    </citation>
    <scope>NUCLEOTIDE SEQUENCE</scope>
</reference>
<accession>A0A381TPE2</accession>
<dbReference type="EMBL" id="UINC01004940">
    <property type="protein sequence ID" value="SVA17952.1"/>
    <property type="molecule type" value="Genomic_DNA"/>
</dbReference>
<feature type="non-terminal residue" evidence="1">
    <location>
        <position position="47"/>
    </location>
</feature>
<evidence type="ECO:0000313" key="1">
    <source>
        <dbReference type="EMBL" id="SVA17952.1"/>
    </source>
</evidence>
<name>A0A381TPE2_9ZZZZ</name>
<organism evidence="1">
    <name type="scientific">marine metagenome</name>
    <dbReference type="NCBI Taxonomy" id="408172"/>
    <lineage>
        <taxon>unclassified sequences</taxon>
        <taxon>metagenomes</taxon>
        <taxon>ecological metagenomes</taxon>
    </lineage>
</organism>
<protein>
    <submittedName>
        <fullName evidence="1">Uncharacterized protein</fullName>
    </submittedName>
</protein>
<sequence length="47" mass="5627">MSSFEYRWYVLSNQVNSSQNQNYNNSRLNLNTLLENRYKTILKILGV</sequence>
<gene>
    <name evidence="1" type="ORF">METZ01_LOCUS70806</name>
</gene>
<proteinExistence type="predicted"/>
<dbReference type="AlphaFoldDB" id="A0A381TPE2"/>